<evidence type="ECO:0000256" key="1">
    <source>
        <dbReference type="SAM" id="MobiDB-lite"/>
    </source>
</evidence>
<keyword evidence="3" id="KW-1185">Reference proteome</keyword>
<name>A0A5N5CTL7_9PEZI</name>
<protein>
    <submittedName>
        <fullName evidence="2">Uncharacterized protein</fullName>
    </submittedName>
</protein>
<organism evidence="2 3">
    <name type="scientific">Lasiodiplodia theobromae</name>
    <dbReference type="NCBI Taxonomy" id="45133"/>
    <lineage>
        <taxon>Eukaryota</taxon>
        <taxon>Fungi</taxon>
        <taxon>Dikarya</taxon>
        <taxon>Ascomycota</taxon>
        <taxon>Pezizomycotina</taxon>
        <taxon>Dothideomycetes</taxon>
        <taxon>Dothideomycetes incertae sedis</taxon>
        <taxon>Botryosphaeriales</taxon>
        <taxon>Botryosphaeriaceae</taxon>
        <taxon>Lasiodiplodia</taxon>
    </lineage>
</organism>
<dbReference type="EMBL" id="VCHE01000299">
    <property type="protein sequence ID" value="KAB2568684.1"/>
    <property type="molecule type" value="Genomic_DNA"/>
</dbReference>
<comment type="caution">
    <text evidence="2">The sequence shown here is derived from an EMBL/GenBank/DDBJ whole genome shotgun (WGS) entry which is preliminary data.</text>
</comment>
<feature type="non-terminal residue" evidence="2">
    <location>
        <position position="226"/>
    </location>
</feature>
<sequence length="226" mass="23897">MTTTPPDLEAARHHYQHYKEQHPTLRISTSLNPPTLPLSHPQPYPPITLTLTLTLHNARRPLTLSARPGSGGILDPKKYAPRHAPLISLLSTRTGERPERSALVKPFSSSASSSVSGKDITLDPRNDLVTIYPTRDDDRGGGGGGSGGEGGGGDQQQKQPTSLTRTFVISGYDDRPLAPVGPGERRVKAWWVAGSALSALRVDEGYEVELLPADEGGGGGGGGVAE</sequence>
<gene>
    <name evidence="2" type="ORF">DBV05_g12640</name>
</gene>
<dbReference type="Proteomes" id="UP000325902">
    <property type="component" value="Unassembled WGS sequence"/>
</dbReference>
<feature type="region of interest" description="Disordered" evidence="1">
    <location>
        <begin position="91"/>
        <end position="161"/>
    </location>
</feature>
<proteinExistence type="predicted"/>
<dbReference type="AlphaFoldDB" id="A0A5N5CTL7"/>
<evidence type="ECO:0000313" key="2">
    <source>
        <dbReference type="EMBL" id="KAB2568684.1"/>
    </source>
</evidence>
<accession>A0A5N5CTL7</accession>
<reference evidence="2 3" key="1">
    <citation type="journal article" date="2019" name="Sci. Rep.">
        <title>A multi-omics analysis of the grapevine pathogen Lasiodiplodia theobromae reveals that temperature affects the expression of virulence- and pathogenicity-related genes.</title>
        <authorList>
            <person name="Felix C."/>
            <person name="Meneses R."/>
            <person name="Goncalves M.F.M."/>
            <person name="Tilleman L."/>
            <person name="Duarte A.S."/>
            <person name="Jorrin-Novo J.V."/>
            <person name="Van de Peer Y."/>
            <person name="Deforce D."/>
            <person name="Van Nieuwerburgh F."/>
            <person name="Esteves A.C."/>
            <person name="Alves A."/>
        </authorList>
    </citation>
    <scope>NUCLEOTIDE SEQUENCE [LARGE SCALE GENOMIC DNA]</scope>
    <source>
        <strain evidence="2 3">LA-SOL3</strain>
    </source>
</reference>
<feature type="compositionally biased region" description="Gly residues" evidence="1">
    <location>
        <begin position="141"/>
        <end position="154"/>
    </location>
</feature>
<evidence type="ECO:0000313" key="3">
    <source>
        <dbReference type="Proteomes" id="UP000325902"/>
    </source>
</evidence>